<dbReference type="Gene3D" id="3.30.230.70">
    <property type="entry name" value="GHMP Kinase, N-terminal domain"/>
    <property type="match status" value="1"/>
</dbReference>
<dbReference type="InterPro" id="IPR015847">
    <property type="entry name" value="ExoRNase_PH_dom2"/>
</dbReference>
<organism evidence="12 13">
    <name type="scientific">Chloropicon primus</name>
    <dbReference type="NCBI Taxonomy" id="1764295"/>
    <lineage>
        <taxon>Eukaryota</taxon>
        <taxon>Viridiplantae</taxon>
        <taxon>Chlorophyta</taxon>
        <taxon>Chloropicophyceae</taxon>
        <taxon>Chloropicales</taxon>
        <taxon>Chloropicaceae</taxon>
        <taxon>Chloropicon</taxon>
    </lineage>
</organism>
<dbReference type="GO" id="GO:0035925">
    <property type="term" value="F:mRNA 3'-UTR AU-rich region binding"/>
    <property type="evidence" value="ECO:0007669"/>
    <property type="project" value="TreeGrafter"/>
</dbReference>
<feature type="domain" description="Exoribonuclease phosphorolytic" evidence="11">
    <location>
        <begin position="204"/>
        <end position="236"/>
    </location>
</feature>
<keyword evidence="6" id="KW-0271">Exosome</keyword>
<dbReference type="PANTHER" id="PTHR11097">
    <property type="entry name" value="EXOSOME COMPLEX EXONUCLEASE RIBOSOMAL RNA PROCESSING PROTEIN"/>
    <property type="match status" value="1"/>
</dbReference>
<dbReference type="GO" id="GO:0071028">
    <property type="term" value="P:nuclear mRNA surveillance"/>
    <property type="evidence" value="ECO:0007669"/>
    <property type="project" value="TreeGrafter"/>
</dbReference>
<evidence type="ECO:0000259" key="11">
    <source>
        <dbReference type="Pfam" id="PF03725"/>
    </source>
</evidence>
<dbReference type="GO" id="GO:0034475">
    <property type="term" value="P:U4 snRNA 3'-end processing"/>
    <property type="evidence" value="ECO:0007669"/>
    <property type="project" value="TreeGrafter"/>
</dbReference>
<feature type="domain" description="Exoribonuclease phosphorolytic" evidence="10">
    <location>
        <begin position="34"/>
        <end position="175"/>
    </location>
</feature>
<dbReference type="PANTHER" id="PTHR11097:SF9">
    <property type="entry name" value="EXOSOME COMPLEX COMPONENT RRP43"/>
    <property type="match status" value="1"/>
</dbReference>
<reference evidence="12 13" key="1">
    <citation type="submission" date="2018-07" db="EMBL/GenBank/DDBJ databases">
        <title>The complete nuclear genome of the prasinophyte Chloropicon primus (CCMP1205).</title>
        <authorList>
            <person name="Pombert J.-F."/>
            <person name="Otis C."/>
            <person name="Turmel M."/>
            <person name="Lemieux C."/>
        </authorList>
    </citation>
    <scope>NUCLEOTIDE SEQUENCE [LARGE SCALE GENOMIC DNA]</scope>
    <source>
        <strain evidence="12 13">CCMP1205</strain>
    </source>
</reference>
<keyword evidence="7" id="KW-0694">RNA-binding</keyword>
<dbReference type="InterPro" id="IPR020568">
    <property type="entry name" value="Ribosomal_Su5_D2-typ_SF"/>
</dbReference>
<dbReference type="SUPFAM" id="SSF54211">
    <property type="entry name" value="Ribosomal protein S5 domain 2-like"/>
    <property type="match status" value="1"/>
</dbReference>
<evidence type="ECO:0000313" key="13">
    <source>
        <dbReference type="Proteomes" id="UP000316726"/>
    </source>
</evidence>
<evidence type="ECO:0000256" key="7">
    <source>
        <dbReference type="ARBA" id="ARBA00022884"/>
    </source>
</evidence>
<sequence>MQEAEAFKRLYPEEYLDRFLVKDIRPDGRGLRSTREISVHASPLSSAPGSAVVRMGNTTVITSVELGLFDLGEESVAGRLEHELDVGPLGTTHNNGSIARNRQQTSAVSGRVRQILCRSIDLGSLKLSEPGEEASPGGGKAWALHVKSVCLSLDGCLFDATLASAVAALATLRFPRRLEQLGEDAAGEDGGRPEGDGALRFLWVPACTAVALHKGRLLVDPTDFEESLASAVVAVVWGRRADSPGGEEPEVLALELGSEGQRASVDAQLVRRCLGVCGGRGTSQRLAALASLLVEDIDGGEADGMMEA</sequence>
<evidence type="ECO:0000256" key="6">
    <source>
        <dbReference type="ARBA" id="ARBA00022835"/>
    </source>
</evidence>
<keyword evidence="4" id="KW-0963">Cytoplasm</keyword>
<dbReference type="GO" id="GO:0034476">
    <property type="term" value="P:U5 snRNA 3'-end processing"/>
    <property type="evidence" value="ECO:0007669"/>
    <property type="project" value="TreeGrafter"/>
</dbReference>
<dbReference type="GO" id="GO:0000467">
    <property type="term" value="P:exonucleolytic trimming to generate mature 3'-end of 5.8S rRNA from tricistronic rRNA transcript (SSU-rRNA, 5.8S rRNA, LSU-rRNA)"/>
    <property type="evidence" value="ECO:0007669"/>
    <property type="project" value="TreeGrafter"/>
</dbReference>
<dbReference type="OrthoDB" id="45882at2759"/>
<keyword evidence="13" id="KW-1185">Reference proteome</keyword>
<dbReference type="GO" id="GO:0034473">
    <property type="term" value="P:U1 snRNA 3'-end processing"/>
    <property type="evidence" value="ECO:0007669"/>
    <property type="project" value="TreeGrafter"/>
</dbReference>
<dbReference type="GO" id="GO:0005730">
    <property type="term" value="C:nucleolus"/>
    <property type="evidence" value="ECO:0007669"/>
    <property type="project" value="UniProtKB-SubCell"/>
</dbReference>
<protein>
    <recommendedName>
        <fullName evidence="9">Ribosomal RNA-processing protein 43</fullName>
    </recommendedName>
</protein>
<dbReference type="GO" id="GO:0000176">
    <property type="term" value="C:nuclear exosome (RNase complex)"/>
    <property type="evidence" value="ECO:0007669"/>
    <property type="project" value="TreeGrafter"/>
</dbReference>
<evidence type="ECO:0000256" key="4">
    <source>
        <dbReference type="ARBA" id="ARBA00022490"/>
    </source>
</evidence>
<dbReference type="GO" id="GO:0016075">
    <property type="term" value="P:rRNA catabolic process"/>
    <property type="evidence" value="ECO:0007669"/>
    <property type="project" value="TreeGrafter"/>
</dbReference>
<dbReference type="STRING" id="1764295.A0A5B8MQR4"/>
<keyword evidence="8" id="KW-0539">Nucleus</keyword>
<evidence type="ECO:0000256" key="1">
    <source>
        <dbReference type="ARBA" id="ARBA00004496"/>
    </source>
</evidence>
<dbReference type="InterPro" id="IPR027408">
    <property type="entry name" value="PNPase/RNase_PH_dom_sf"/>
</dbReference>
<dbReference type="InterPro" id="IPR001247">
    <property type="entry name" value="ExoRNase_PH_dom1"/>
</dbReference>
<keyword evidence="5" id="KW-0698">rRNA processing</keyword>
<comment type="subcellular location">
    <subcellularLocation>
        <location evidence="1">Cytoplasm</location>
    </subcellularLocation>
    <subcellularLocation>
        <location evidence="2">Nucleus</location>
        <location evidence="2">Nucleolus</location>
    </subcellularLocation>
</comment>
<dbReference type="AlphaFoldDB" id="A0A5B8MQR4"/>
<dbReference type="Proteomes" id="UP000316726">
    <property type="component" value="Chromosome 7"/>
</dbReference>
<dbReference type="InterPro" id="IPR050590">
    <property type="entry name" value="Exosome_comp_Rrp42_subfam"/>
</dbReference>
<evidence type="ECO:0000256" key="8">
    <source>
        <dbReference type="ARBA" id="ARBA00023242"/>
    </source>
</evidence>
<comment type="similarity">
    <text evidence="3">Belongs to the RNase PH family.</text>
</comment>
<dbReference type="Pfam" id="PF03725">
    <property type="entry name" value="RNase_PH_C"/>
    <property type="match status" value="1"/>
</dbReference>
<dbReference type="GO" id="GO:0071038">
    <property type="term" value="P:TRAMP-dependent tRNA surveillance pathway"/>
    <property type="evidence" value="ECO:0007669"/>
    <property type="project" value="TreeGrafter"/>
</dbReference>
<name>A0A5B8MQR4_9CHLO</name>
<evidence type="ECO:0000256" key="9">
    <source>
        <dbReference type="ARBA" id="ARBA00030617"/>
    </source>
</evidence>
<evidence type="ECO:0000256" key="5">
    <source>
        <dbReference type="ARBA" id="ARBA00022552"/>
    </source>
</evidence>
<accession>A0A5B8MQR4</accession>
<evidence type="ECO:0000313" key="12">
    <source>
        <dbReference type="EMBL" id="QDZ22354.1"/>
    </source>
</evidence>
<evidence type="ECO:0000259" key="10">
    <source>
        <dbReference type="Pfam" id="PF01138"/>
    </source>
</evidence>
<evidence type="ECO:0000256" key="2">
    <source>
        <dbReference type="ARBA" id="ARBA00004604"/>
    </source>
</evidence>
<evidence type="ECO:0000256" key="3">
    <source>
        <dbReference type="ARBA" id="ARBA00006678"/>
    </source>
</evidence>
<dbReference type="GO" id="GO:0000177">
    <property type="term" value="C:cytoplasmic exosome (RNase complex)"/>
    <property type="evidence" value="ECO:0007669"/>
    <property type="project" value="TreeGrafter"/>
</dbReference>
<dbReference type="EMBL" id="CP031040">
    <property type="protein sequence ID" value="QDZ22354.1"/>
    <property type="molecule type" value="Genomic_DNA"/>
</dbReference>
<dbReference type="Pfam" id="PF01138">
    <property type="entry name" value="RNase_PH"/>
    <property type="match status" value="1"/>
</dbReference>
<gene>
    <name evidence="12" type="ORF">A3770_07p48720</name>
</gene>
<dbReference type="GO" id="GO:0071035">
    <property type="term" value="P:nuclear polyadenylation-dependent rRNA catabolic process"/>
    <property type="evidence" value="ECO:0007669"/>
    <property type="project" value="TreeGrafter"/>
</dbReference>
<proteinExistence type="inferred from homology"/>